<dbReference type="InterPro" id="IPR050222">
    <property type="entry name" value="MATE_MdtK"/>
</dbReference>
<dbReference type="GO" id="GO:0015297">
    <property type="term" value="F:antiporter activity"/>
    <property type="evidence" value="ECO:0007669"/>
    <property type="project" value="UniProtKB-KW"/>
</dbReference>
<feature type="transmembrane region" description="Helical" evidence="10">
    <location>
        <begin position="196"/>
        <end position="221"/>
    </location>
</feature>
<keyword evidence="7" id="KW-0406">Ion transport</keyword>
<feature type="transmembrane region" description="Helical" evidence="10">
    <location>
        <begin position="101"/>
        <end position="119"/>
    </location>
</feature>
<evidence type="ECO:0000256" key="7">
    <source>
        <dbReference type="ARBA" id="ARBA00023065"/>
    </source>
</evidence>
<feature type="transmembrane region" description="Helical" evidence="10">
    <location>
        <begin position="139"/>
        <end position="156"/>
    </location>
</feature>
<dbReference type="Pfam" id="PF01554">
    <property type="entry name" value="MatE"/>
    <property type="match status" value="2"/>
</dbReference>
<evidence type="ECO:0000256" key="2">
    <source>
        <dbReference type="ARBA" id="ARBA00022448"/>
    </source>
</evidence>
<dbReference type="GO" id="GO:0006811">
    <property type="term" value="P:monoatomic ion transport"/>
    <property type="evidence" value="ECO:0007669"/>
    <property type="project" value="UniProtKB-KW"/>
</dbReference>
<accession>A0A892ZH40</accession>
<keyword evidence="2" id="KW-0813">Transport</keyword>
<feature type="transmembrane region" description="Helical" evidence="10">
    <location>
        <begin position="21"/>
        <end position="40"/>
    </location>
</feature>
<dbReference type="PIRSF" id="PIRSF006603">
    <property type="entry name" value="DinF"/>
    <property type="match status" value="1"/>
</dbReference>
<feature type="transmembrane region" description="Helical" evidence="10">
    <location>
        <begin position="320"/>
        <end position="345"/>
    </location>
</feature>
<sequence length="464" mass="50491">MLFDLNRYRWAQFWQEARKTLVLALPILVAQVAQVGVGFVDTVMAGRVGAEDLAAVALGSNVFITVYVTFMGITVALNPILSQLFGAGKTAEVGEYGRQGLWFGLMLGILGMGLLWLLIGPVKGYLKLGDYVDQTFALYLFFIALGMPAAMVHRALHAYASSLNKPKPIMLVSLAALLLNIPLNYIFVYGKLGMPALGGAGCGVASALVFWFNAVVLWLYVARQRYFARFGLMSRFSWPNWAAQGQVLKLGIPIGLSFFLEVSLFTFIGLLIVRFGVAQVAAQQVVMSITALLYMLPQSIGTALGVRVGQYIGMGRMLRARYASGVGVCMGLAGAVLTALLLLTFRHELVAFYTRDAAVVALGVTLLAFAAFFQLSDATQTIASYALRGYKLTKVPMLIHLFTFWGFGLGLGALLGLYFNWGLYGFWTALVVALLGAAVALVWYLEQQSRRMAARQGWCDEPAA</sequence>
<evidence type="ECO:0000256" key="6">
    <source>
        <dbReference type="ARBA" id="ARBA00022989"/>
    </source>
</evidence>
<dbReference type="GO" id="GO:0005886">
    <property type="term" value="C:plasma membrane"/>
    <property type="evidence" value="ECO:0007669"/>
    <property type="project" value="UniProtKB-SubCell"/>
</dbReference>
<dbReference type="AlphaFoldDB" id="A0A892ZH40"/>
<keyword evidence="6 10" id="KW-1133">Transmembrane helix</keyword>
<feature type="transmembrane region" description="Helical" evidence="10">
    <location>
        <begin position="397"/>
        <end position="418"/>
    </location>
</feature>
<evidence type="ECO:0000313" key="12">
    <source>
        <dbReference type="Proteomes" id="UP000653156"/>
    </source>
</evidence>
<keyword evidence="4" id="KW-1003">Cell membrane</keyword>
<keyword evidence="5 10" id="KW-0812">Transmembrane</keyword>
<feature type="transmembrane region" description="Helical" evidence="10">
    <location>
        <begin position="285"/>
        <end position="308"/>
    </location>
</feature>
<dbReference type="EMBL" id="CP069798">
    <property type="protein sequence ID" value="QRQ81850.1"/>
    <property type="molecule type" value="Genomic_DNA"/>
</dbReference>
<organism evidence="11 12">
    <name type="scientific">Paralysiella testudinis</name>
    <dbReference type="NCBI Taxonomy" id="2809020"/>
    <lineage>
        <taxon>Bacteria</taxon>
        <taxon>Pseudomonadati</taxon>
        <taxon>Pseudomonadota</taxon>
        <taxon>Betaproteobacteria</taxon>
        <taxon>Neisseriales</taxon>
        <taxon>Neisseriaceae</taxon>
        <taxon>Paralysiella</taxon>
    </lineage>
</organism>
<feature type="transmembrane region" description="Helical" evidence="10">
    <location>
        <begin position="357"/>
        <end position="376"/>
    </location>
</feature>
<dbReference type="NCBIfam" id="TIGR00797">
    <property type="entry name" value="matE"/>
    <property type="match status" value="1"/>
</dbReference>
<dbReference type="InterPro" id="IPR048279">
    <property type="entry name" value="MdtK-like"/>
</dbReference>
<dbReference type="GO" id="GO:0042910">
    <property type="term" value="F:xenobiotic transmembrane transporter activity"/>
    <property type="evidence" value="ECO:0007669"/>
    <property type="project" value="InterPro"/>
</dbReference>
<keyword evidence="3" id="KW-0050">Antiport</keyword>
<dbReference type="Proteomes" id="UP000653156">
    <property type="component" value="Chromosome"/>
</dbReference>
<reference evidence="11" key="1">
    <citation type="submission" date="2021-02" db="EMBL/GenBank/DDBJ databases">
        <title>Neisseriaceae sp. 26B isolated from the cloaca of a Common Toad-headed Turtle (Mesoclemmys nasuta).</title>
        <authorList>
            <person name="Spergser J."/>
            <person name="Busse H.-J."/>
        </authorList>
    </citation>
    <scope>NUCLEOTIDE SEQUENCE</scope>
    <source>
        <strain evidence="11">26B</strain>
    </source>
</reference>
<dbReference type="KEGG" id="ptes:JQU52_14515"/>
<evidence type="ECO:0000313" key="11">
    <source>
        <dbReference type="EMBL" id="QRQ81850.1"/>
    </source>
</evidence>
<proteinExistence type="predicted"/>
<feature type="transmembrane region" description="Helical" evidence="10">
    <location>
        <begin position="60"/>
        <end position="81"/>
    </location>
</feature>
<evidence type="ECO:0000256" key="9">
    <source>
        <dbReference type="ARBA" id="ARBA00031636"/>
    </source>
</evidence>
<evidence type="ECO:0000256" key="10">
    <source>
        <dbReference type="SAM" id="Phobius"/>
    </source>
</evidence>
<comment type="subcellular location">
    <subcellularLocation>
        <location evidence="1">Cell inner membrane</location>
        <topology evidence="1">Multi-pass membrane protein</topology>
    </subcellularLocation>
</comment>
<dbReference type="InterPro" id="IPR002528">
    <property type="entry name" value="MATE_fam"/>
</dbReference>
<feature type="transmembrane region" description="Helical" evidence="10">
    <location>
        <begin position="424"/>
        <end position="445"/>
    </location>
</feature>
<protein>
    <recommendedName>
        <fullName evidence="9">Multidrug-efflux transporter</fullName>
    </recommendedName>
</protein>
<dbReference type="PANTHER" id="PTHR43298:SF2">
    <property type="entry name" value="FMN_FAD EXPORTER YEEO-RELATED"/>
    <property type="match status" value="1"/>
</dbReference>
<keyword evidence="12" id="KW-1185">Reference proteome</keyword>
<dbReference type="PANTHER" id="PTHR43298">
    <property type="entry name" value="MULTIDRUG RESISTANCE PROTEIN NORM-RELATED"/>
    <property type="match status" value="1"/>
</dbReference>
<name>A0A892ZH40_9NEIS</name>
<keyword evidence="8 10" id="KW-0472">Membrane</keyword>
<feature type="transmembrane region" description="Helical" evidence="10">
    <location>
        <begin position="168"/>
        <end position="190"/>
    </location>
</feature>
<dbReference type="RefSeq" id="WP_230339154.1">
    <property type="nucleotide sequence ID" value="NZ_CP069798.1"/>
</dbReference>
<dbReference type="CDD" id="cd13131">
    <property type="entry name" value="MATE_NorM_like"/>
    <property type="match status" value="1"/>
</dbReference>
<evidence type="ECO:0000256" key="8">
    <source>
        <dbReference type="ARBA" id="ARBA00023136"/>
    </source>
</evidence>
<evidence type="ECO:0000256" key="5">
    <source>
        <dbReference type="ARBA" id="ARBA00022692"/>
    </source>
</evidence>
<evidence type="ECO:0000256" key="4">
    <source>
        <dbReference type="ARBA" id="ARBA00022475"/>
    </source>
</evidence>
<evidence type="ECO:0000256" key="1">
    <source>
        <dbReference type="ARBA" id="ARBA00004429"/>
    </source>
</evidence>
<feature type="transmembrane region" description="Helical" evidence="10">
    <location>
        <begin position="250"/>
        <end position="273"/>
    </location>
</feature>
<evidence type="ECO:0000256" key="3">
    <source>
        <dbReference type="ARBA" id="ARBA00022449"/>
    </source>
</evidence>
<gene>
    <name evidence="11" type="ORF">JQU52_14515</name>
</gene>